<dbReference type="InterPro" id="IPR032466">
    <property type="entry name" value="Metal_Hydrolase"/>
</dbReference>
<dbReference type="SUPFAM" id="SSF51556">
    <property type="entry name" value="Metallo-dependent hydrolases"/>
    <property type="match status" value="1"/>
</dbReference>
<organism evidence="1">
    <name type="scientific">freshwater metagenome</name>
    <dbReference type="NCBI Taxonomy" id="449393"/>
    <lineage>
        <taxon>unclassified sequences</taxon>
        <taxon>metagenomes</taxon>
        <taxon>ecological metagenomes</taxon>
    </lineage>
</organism>
<dbReference type="EMBL" id="CAEUNJ010000146">
    <property type="protein sequence ID" value="CAB4373011.1"/>
    <property type="molecule type" value="Genomic_DNA"/>
</dbReference>
<dbReference type="Gene3D" id="3.20.20.140">
    <property type="entry name" value="Metal-dependent hydrolases"/>
    <property type="match status" value="1"/>
</dbReference>
<dbReference type="AlphaFoldDB" id="A0A6J6ARX7"/>
<reference evidence="1" key="1">
    <citation type="submission" date="2020-05" db="EMBL/GenBank/DDBJ databases">
        <authorList>
            <person name="Chiriac C."/>
            <person name="Salcher M."/>
            <person name="Ghai R."/>
            <person name="Kavagutti S V."/>
        </authorList>
    </citation>
    <scope>NUCLEOTIDE SEQUENCE</scope>
</reference>
<proteinExistence type="predicted"/>
<sequence>MLEVDYPHTDTNWPNSLRTVRNIIGHLPPETQAKLLRTNAEKLFRFTAAVPDLVGIQA</sequence>
<gene>
    <name evidence="1" type="ORF">UFOPK4201_02064</name>
</gene>
<protein>
    <submittedName>
        <fullName evidence="1">Unannotated protein</fullName>
    </submittedName>
</protein>
<name>A0A6J6ARX7_9ZZZZ</name>
<accession>A0A6J6ARX7</accession>
<evidence type="ECO:0000313" key="1">
    <source>
        <dbReference type="EMBL" id="CAB4373011.1"/>
    </source>
</evidence>